<organism evidence="2 3">
    <name type="scientific">Meganyctiphanes norvegica</name>
    <name type="common">Northern krill</name>
    <name type="synonym">Thysanopoda norvegica</name>
    <dbReference type="NCBI Taxonomy" id="48144"/>
    <lineage>
        <taxon>Eukaryota</taxon>
        <taxon>Metazoa</taxon>
        <taxon>Ecdysozoa</taxon>
        <taxon>Arthropoda</taxon>
        <taxon>Crustacea</taxon>
        <taxon>Multicrustacea</taxon>
        <taxon>Malacostraca</taxon>
        <taxon>Eumalacostraca</taxon>
        <taxon>Eucarida</taxon>
        <taxon>Euphausiacea</taxon>
        <taxon>Euphausiidae</taxon>
        <taxon>Meganyctiphanes</taxon>
    </lineage>
</organism>
<evidence type="ECO:0000259" key="1">
    <source>
        <dbReference type="Pfam" id="PF07859"/>
    </source>
</evidence>
<dbReference type="Proteomes" id="UP001497623">
    <property type="component" value="Unassembled WGS sequence"/>
</dbReference>
<keyword evidence="3" id="KW-1185">Reference proteome</keyword>
<dbReference type="GO" id="GO:0019433">
    <property type="term" value="P:triglyceride catabolic process"/>
    <property type="evidence" value="ECO:0007669"/>
    <property type="project" value="TreeGrafter"/>
</dbReference>
<dbReference type="InterPro" id="IPR013094">
    <property type="entry name" value="AB_hydrolase_3"/>
</dbReference>
<dbReference type="Pfam" id="PF07859">
    <property type="entry name" value="Abhydrolase_3"/>
    <property type="match status" value="1"/>
</dbReference>
<gene>
    <name evidence="2" type="ORF">MNOR_LOCUS29236</name>
</gene>
<feature type="domain" description="Alpha/beta hydrolase fold-3" evidence="1">
    <location>
        <begin position="350"/>
        <end position="424"/>
    </location>
</feature>
<comment type="caution">
    <text evidence="2">The sequence shown here is derived from an EMBL/GenBank/DDBJ whole genome shotgun (WGS) entry which is preliminary data.</text>
</comment>
<dbReference type="GO" id="GO:0005829">
    <property type="term" value="C:cytosol"/>
    <property type="evidence" value="ECO:0007669"/>
    <property type="project" value="TreeGrafter"/>
</dbReference>
<dbReference type="SUPFAM" id="SSF53474">
    <property type="entry name" value="alpha/beta-Hydrolases"/>
    <property type="match status" value="1"/>
</dbReference>
<evidence type="ECO:0000313" key="3">
    <source>
        <dbReference type="Proteomes" id="UP001497623"/>
    </source>
</evidence>
<dbReference type="InterPro" id="IPR029058">
    <property type="entry name" value="AB_hydrolase_fold"/>
</dbReference>
<reference evidence="2 3" key="1">
    <citation type="submission" date="2024-05" db="EMBL/GenBank/DDBJ databases">
        <authorList>
            <person name="Wallberg A."/>
        </authorList>
    </citation>
    <scope>NUCLEOTIDE SEQUENCE [LARGE SCALE GENOMIC DNA]</scope>
</reference>
<feature type="non-terminal residue" evidence="2">
    <location>
        <position position="475"/>
    </location>
</feature>
<proteinExistence type="predicted"/>
<dbReference type="AlphaFoldDB" id="A0AAV2RW14"/>
<dbReference type="EMBL" id="CAXKWB010033504">
    <property type="protein sequence ID" value="CAL4143053.1"/>
    <property type="molecule type" value="Genomic_DNA"/>
</dbReference>
<dbReference type="GO" id="GO:0004771">
    <property type="term" value="F:sterol ester esterase activity"/>
    <property type="evidence" value="ECO:0007669"/>
    <property type="project" value="TreeGrafter"/>
</dbReference>
<name>A0AAV2RW14_MEGNR</name>
<dbReference type="PANTHER" id="PTHR23025">
    <property type="entry name" value="TRIACYLGLYCEROL LIPASE"/>
    <property type="match status" value="1"/>
</dbReference>
<sequence>MSETTTDTEMEPCGQREIILEIWGDLLNLQQKLNKNSRDKGHVNYGENLITMLTIDEKINTLSVLVKIRGDIHHGQMPRDEWSGGIRNDNSVKSAVHLCLLLLCLCQQNFTTTNIMRHFRRHHKVEKQKKKTGKIFSTLLIFPFYLANVLAQRDLFNSISMCLTKAFLCTMPLPHYFYVRMLGRPYHHPSLRRSALYPRKCLVTMCDAYLLLAVENFLEKACQVSTQSRWSIPDSAITLYKRTVYIYIYTCGFIKVWARDIRTVHSPIITITLTLKMTTVTNPTNRKFNRFTGPESEFDSILNSPHDPLESGPITPLLRAQISKKVAKLPKPGAYETKNVKVMPKSECLLIHCHGGGFVTQSTKAQEVFLREWATALEVPILSIDYSLAPEARYPRPLEEVLTVYCWILNNYSLLGTNATKIVLTAAPREGLLLHDYSIICVEEPGSRQPVGWPFSYISFWFCLLQSCDRISALV</sequence>
<dbReference type="Gene3D" id="3.40.50.1820">
    <property type="entry name" value="alpha/beta hydrolase"/>
    <property type="match status" value="1"/>
</dbReference>
<evidence type="ECO:0000313" key="2">
    <source>
        <dbReference type="EMBL" id="CAL4143053.1"/>
    </source>
</evidence>
<protein>
    <recommendedName>
        <fullName evidence="1">Alpha/beta hydrolase fold-3 domain-containing protein</fullName>
    </recommendedName>
</protein>
<dbReference type="PANTHER" id="PTHR23025:SF3">
    <property type="entry name" value="HORMONE-SENSITIVE LIPASE"/>
    <property type="match status" value="1"/>
</dbReference>
<dbReference type="GO" id="GO:0004806">
    <property type="term" value="F:triacylglycerol lipase activity"/>
    <property type="evidence" value="ECO:0007669"/>
    <property type="project" value="TreeGrafter"/>
</dbReference>
<accession>A0AAV2RW14</accession>